<keyword evidence="1" id="KW-0812">Transmembrane</keyword>
<reference evidence="4" key="1">
    <citation type="submission" date="2016-10" db="EMBL/GenBank/DDBJ databases">
        <authorList>
            <person name="Varghese N."/>
            <person name="Submissions S."/>
        </authorList>
    </citation>
    <scope>NUCLEOTIDE SEQUENCE [LARGE SCALE GENOMIC DNA]</scope>
    <source>
        <strain evidence="4">Z-7934</strain>
    </source>
</reference>
<evidence type="ECO:0000313" key="4">
    <source>
        <dbReference type="Proteomes" id="UP000199287"/>
    </source>
</evidence>
<dbReference type="Proteomes" id="UP000199287">
    <property type="component" value="Unassembled WGS sequence"/>
</dbReference>
<dbReference type="Pfam" id="PF09413">
    <property type="entry name" value="DUF2007"/>
    <property type="match status" value="1"/>
</dbReference>
<feature type="domain" description="DUF2007" evidence="2">
    <location>
        <begin position="11"/>
        <end position="70"/>
    </location>
</feature>
<evidence type="ECO:0000259" key="2">
    <source>
        <dbReference type="Pfam" id="PF09413"/>
    </source>
</evidence>
<keyword evidence="1" id="KW-1133">Transmembrane helix</keyword>
<evidence type="ECO:0000313" key="3">
    <source>
        <dbReference type="EMBL" id="SFH65659.1"/>
    </source>
</evidence>
<dbReference type="RefSeq" id="WP_242939322.1">
    <property type="nucleotide sequence ID" value="NZ_FOQA01000002.1"/>
</dbReference>
<dbReference type="EMBL" id="FOQA01000002">
    <property type="protein sequence ID" value="SFH65659.1"/>
    <property type="molecule type" value="Genomic_DNA"/>
</dbReference>
<name>A0A1I3BUL8_9FIRM</name>
<feature type="transmembrane region" description="Helical" evidence="1">
    <location>
        <begin position="103"/>
        <end position="129"/>
    </location>
</feature>
<accession>A0A1I3BUL8</accession>
<proteinExistence type="predicted"/>
<keyword evidence="1" id="KW-0472">Membrane</keyword>
<dbReference type="STRING" id="69895.SAMN05192551_10225"/>
<gene>
    <name evidence="3" type="ORF">SAMN05192551_10225</name>
</gene>
<keyword evidence="4" id="KW-1185">Reference proteome</keyword>
<dbReference type="InterPro" id="IPR018551">
    <property type="entry name" value="DUF2007"/>
</dbReference>
<protein>
    <submittedName>
        <fullName evidence="3">Putative signal transducing protein</fullName>
    </submittedName>
</protein>
<evidence type="ECO:0000256" key="1">
    <source>
        <dbReference type="SAM" id="Phobius"/>
    </source>
</evidence>
<dbReference type="AlphaFoldDB" id="A0A1I3BUL8"/>
<organism evidence="3 4">
    <name type="scientific">Tindallia magadiensis</name>
    <dbReference type="NCBI Taxonomy" id="69895"/>
    <lineage>
        <taxon>Bacteria</taxon>
        <taxon>Bacillati</taxon>
        <taxon>Bacillota</taxon>
        <taxon>Clostridia</taxon>
        <taxon>Peptostreptococcales</taxon>
        <taxon>Tindalliaceae</taxon>
        <taxon>Tindallia</taxon>
    </lineage>
</organism>
<sequence>MMEKEELLTVAANDIEAGMIESMLASENIPVLRKQRGAGQYMKIYMGMSTEGVELYVPAESLEQARKLIQVQETEGTPEEVAADQELIQAEADQEKIRRRRSWIILLLVFPGILWIAIHQIRALLQILFQ</sequence>